<dbReference type="NCBIfam" id="TIGR00040">
    <property type="entry name" value="yfcE"/>
    <property type="match status" value="1"/>
</dbReference>
<dbReference type="GO" id="GO:0016787">
    <property type="term" value="F:hydrolase activity"/>
    <property type="evidence" value="ECO:0007669"/>
    <property type="project" value="UniProtKB-UniRule"/>
</dbReference>
<dbReference type="EMBL" id="AP021906">
    <property type="protein sequence ID" value="BBP91343.1"/>
    <property type="molecule type" value="Genomic_DNA"/>
</dbReference>
<dbReference type="Gene3D" id="3.60.21.10">
    <property type="match status" value="1"/>
</dbReference>
<dbReference type="SUPFAM" id="SSF56300">
    <property type="entry name" value="Metallo-dependent phosphatases"/>
    <property type="match status" value="1"/>
</dbReference>
<reference evidence="4 5" key="1">
    <citation type="submission" date="2019-12" db="EMBL/GenBank/DDBJ databases">
        <title>Full genome sequence of a Bacillus safensis strain isolated from commercially available natto in Indonesia.</title>
        <authorList>
            <person name="Yoshida M."/>
            <person name="Uomi M."/>
            <person name="Waturangi D."/>
            <person name="Ekaputri J.J."/>
            <person name="Setiamarga D.H.E."/>
        </authorList>
    </citation>
    <scope>NUCLEOTIDE SEQUENCE [LARGE SCALE GENOMIC DNA]</scope>
    <source>
        <strain evidence="4 5">IDN1</strain>
    </source>
</reference>
<evidence type="ECO:0000256" key="1">
    <source>
        <dbReference type="ARBA" id="ARBA00008950"/>
    </source>
</evidence>
<dbReference type="AlphaFoldDB" id="A0A5S9ME25"/>
<proteinExistence type="inferred from homology"/>
<dbReference type="InterPro" id="IPR029052">
    <property type="entry name" value="Metallo-depent_PP-like"/>
</dbReference>
<dbReference type="InterPro" id="IPR024654">
    <property type="entry name" value="Calcineurin-like_PHP_lpxH"/>
</dbReference>
<dbReference type="GO" id="GO:0046872">
    <property type="term" value="F:metal ion binding"/>
    <property type="evidence" value="ECO:0007669"/>
    <property type="project" value="UniProtKB-KW"/>
</dbReference>
<dbReference type="Proteomes" id="UP000464658">
    <property type="component" value="Chromosome"/>
</dbReference>
<evidence type="ECO:0000256" key="2">
    <source>
        <dbReference type="RuleBase" id="RU362039"/>
    </source>
</evidence>
<keyword evidence="2" id="KW-0479">Metal-binding</keyword>
<organism evidence="4 5">
    <name type="scientific">Bacillus safensis</name>
    <dbReference type="NCBI Taxonomy" id="561879"/>
    <lineage>
        <taxon>Bacteria</taxon>
        <taxon>Bacillati</taxon>
        <taxon>Bacillota</taxon>
        <taxon>Bacilli</taxon>
        <taxon>Bacillales</taxon>
        <taxon>Bacillaceae</taxon>
        <taxon>Bacillus</taxon>
    </lineage>
</organism>
<name>A0A5S9ME25_BACIA</name>
<dbReference type="PANTHER" id="PTHR11124">
    <property type="entry name" value="VACUOLAR SORTING PROTEIN VPS29"/>
    <property type="match status" value="1"/>
</dbReference>
<feature type="domain" description="Calcineurin-like phosphoesterase" evidence="3">
    <location>
        <begin position="8"/>
        <end position="152"/>
    </location>
</feature>
<evidence type="ECO:0000313" key="4">
    <source>
        <dbReference type="EMBL" id="BBP91343.1"/>
    </source>
</evidence>
<dbReference type="InterPro" id="IPR000979">
    <property type="entry name" value="Phosphodiesterase_MJ0936/Vps29"/>
</dbReference>
<comment type="cofactor">
    <cofactor evidence="2">
        <name>a divalent metal cation</name>
        <dbReference type="ChEBI" id="CHEBI:60240"/>
    </cofactor>
</comment>
<evidence type="ECO:0000313" key="5">
    <source>
        <dbReference type="Proteomes" id="UP000464658"/>
    </source>
</evidence>
<dbReference type="EC" id="3.1.4.-" evidence="2"/>
<dbReference type="Pfam" id="PF12850">
    <property type="entry name" value="Metallophos_2"/>
    <property type="match status" value="1"/>
</dbReference>
<accession>A0A5S9ME25</accession>
<gene>
    <name evidence="4" type="primary">ysnB</name>
    <name evidence="4" type="ORF">BsIDN1_49610</name>
</gene>
<protein>
    <recommendedName>
        <fullName evidence="2">Phosphoesterase</fullName>
        <ecNumber evidence="2">3.1.4.-</ecNumber>
    </recommendedName>
</protein>
<sequence length="181" mass="19950">MNKGNEAMKILIISDSHGLTDELQTIAKRHAAEVDMMIHCGDSELETNHPALEGYKVVKGNCDFMGDFEEELLLPLDGGGKLFLTHGHLHGIKQSLLQVYYRAEELGADIICFGHSHIPGSELLRGKLLINPGSVHLPRVRKERSYAILTLDGSEANVQFFTDEGQAIQDLENTVTLEGIS</sequence>
<evidence type="ECO:0000259" key="3">
    <source>
        <dbReference type="Pfam" id="PF12850"/>
    </source>
</evidence>
<comment type="similarity">
    <text evidence="1 2">Belongs to the metallophosphoesterase superfamily. YfcE family.</text>
</comment>